<evidence type="ECO:0000256" key="1">
    <source>
        <dbReference type="SAM" id="SignalP"/>
    </source>
</evidence>
<dbReference type="AlphaFoldDB" id="A0A8S4FP77"/>
<keyword evidence="1" id="KW-0732">Signal</keyword>
<dbReference type="Proteomes" id="UP000653454">
    <property type="component" value="Unassembled WGS sequence"/>
</dbReference>
<evidence type="ECO:0000313" key="2">
    <source>
        <dbReference type="EMBL" id="CAG9129288.1"/>
    </source>
</evidence>
<comment type="caution">
    <text evidence="2">The sequence shown here is derived from an EMBL/GenBank/DDBJ whole genome shotgun (WGS) entry which is preliminary data.</text>
</comment>
<gene>
    <name evidence="2" type="ORF">PLXY2_LOCUS9503</name>
</gene>
<feature type="signal peptide" evidence="1">
    <location>
        <begin position="1"/>
        <end position="16"/>
    </location>
</feature>
<keyword evidence="3" id="KW-1185">Reference proteome</keyword>
<feature type="chain" id="PRO_5035813011" evidence="1">
    <location>
        <begin position="17"/>
        <end position="264"/>
    </location>
</feature>
<evidence type="ECO:0000313" key="3">
    <source>
        <dbReference type="Proteomes" id="UP000653454"/>
    </source>
</evidence>
<reference evidence="2" key="1">
    <citation type="submission" date="2020-11" db="EMBL/GenBank/DDBJ databases">
        <authorList>
            <person name="Whiteford S."/>
        </authorList>
    </citation>
    <scope>NUCLEOTIDE SEQUENCE</scope>
</reference>
<proteinExistence type="predicted"/>
<name>A0A8S4FP77_PLUXY</name>
<sequence length="264" mass="29014">MILAVVFVLFLCSCGGVELAAWCEDAAGPEFSFSPARDAVEGRYALRWCPAAAAAAPARHWQLVVWVDDRNATKCVHDPFHSHPIKHSLVSKDIDQELNCTKLCLSVDVDLVYTGCYTVRNTLQFTHENPINQQKVMYINESHTLDYYSQSEILAITEGKDDTEYVRLSSTRAPLAPGFSLELRADDDAFGSAQQVAQQCRLSSPREARCELRGLRAGRYELTLQQRAAWAAGAALPPALATIVLAFSTYCSTGRAGTCTFSNA</sequence>
<accession>A0A8S4FP77</accession>
<dbReference type="EMBL" id="CAJHNJ030000037">
    <property type="protein sequence ID" value="CAG9129288.1"/>
    <property type="molecule type" value="Genomic_DNA"/>
</dbReference>
<protein>
    <submittedName>
        <fullName evidence="2">(diamondback moth) hypothetical protein</fullName>
    </submittedName>
</protein>
<organism evidence="2 3">
    <name type="scientific">Plutella xylostella</name>
    <name type="common">Diamondback moth</name>
    <name type="synonym">Plutella maculipennis</name>
    <dbReference type="NCBI Taxonomy" id="51655"/>
    <lineage>
        <taxon>Eukaryota</taxon>
        <taxon>Metazoa</taxon>
        <taxon>Ecdysozoa</taxon>
        <taxon>Arthropoda</taxon>
        <taxon>Hexapoda</taxon>
        <taxon>Insecta</taxon>
        <taxon>Pterygota</taxon>
        <taxon>Neoptera</taxon>
        <taxon>Endopterygota</taxon>
        <taxon>Lepidoptera</taxon>
        <taxon>Glossata</taxon>
        <taxon>Ditrysia</taxon>
        <taxon>Yponomeutoidea</taxon>
        <taxon>Plutellidae</taxon>
        <taxon>Plutella</taxon>
    </lineage>
</organism>